<organism evidence="2 3">
    <name type="scientific">Heterobasidion irregulare (strain TC 32-1)</name>
    <dbReference type="NCBI Taxonomy" id="747525"/>
    <lineage>
        <taxon>Eukaryota</taxon>
        <taxon>Fungi</taxon>
        <taxon>Dikarya</taxon>
        <taxon>Basidiomycota</taxon>
        <taxon>Agaricomycotina</taxon>
        <taxon>Agaricomycetes</taxon>
        <taxon>Russulales</taxon>
        <taxon>Bondarzewiaceae</taxon>
        <taxon>Heterobasidion</taxon>
        <taxon>Heterobasidion annosum species complex</taxon>
    </lineage>
</organism>
<dbReference type="RefSeq" id="XP_009544909.1">
    <property type="nucleotide sequence ID" value="XM_009546614.1"/>
</dbReference>
<dbReference type="Proteomes" id="UP000030671">
    <property type="component" value="Unassembled WGS sequence"/>
</dbReference>
<evidence type="ECO:0000313" key="2">
    <source>
        <dbReference type="EMBL" id="ETW82554.1"/>
    </source>
</evidence>
<dbReference type="HOGENOM" id="CLU_470140_0_0_1"/>
<name>W4K9X5_HETIT</name>
<dbReference type="GeneID" id="20674090"/>
<accession>W4K9X5</accession>
<dbReference type="AlphaFoldDB" id="W4K9X5"/>
<evidence type="ECO:0000313" key="3">
    <source>
        <dbReference type="Proteomes" id="UP000030671"/>
    </source>
</evidence>
<protein>
    <submittedName>
        <fullName evidence="2">Uncharacterized protein</fullName>
    </submittedName>
</protein>
<sequence>MPRYQTTQTVIRGTALADAERTQASTDIMYGVTPMHATNEASCAPGSRATHPARYRQLRPLTHLLSAHRRTPPSHYPNVKRVTRLRLPIRAEHPRSRMTSGRLPVQEEMDSKREIQCPKNVNENPSVFCERIQEHLTAKCHSASGTHSGYPPLDARPDVTQNTDGGDPALSQPSPAFTCPCVATYRCQKEHGLALQDIYLPTDFSRTIELNTRAKRGVCGVFDFHWRITIPPFPAFDNDSPDMRREETSWAEWQMVEPSSVQTAPLLSYERGSGECRRTTPSVQRNAAQCLHSDPAPRTPSSPAEWAQRVLAQLQSRYAQYQDLCTVLENRQHISAAHEYYGRALANAGMMPRSSAAYGMFSSLPQDNERGQGKSQLRVDSRAWPMRCGPMPCRGGQKNVAGGASLSPAFIHAPLILPQLPTSASRVDGLTHPRNYAGPAPFNAQASTDIISPRTTCPICRKAESSNGPAARAPDRDKRAAEPETRSPGACLSGSGCAVPECETRLTTSRVVDIRLFVSQQGKRQHSSESNGLSIQPLSAAGRSGIPVRLPGHNQDSSVHRFFEGPIMDARSDAADVKRI</sequence>
<proteinExistence type="predicted"/>
<reference evidence="2 3" key="1">
    <citation type="journal article" date="2012" name="New Phytol.">
        <title>Insight into trade-off between wood decay and parasitism from the genome of a fungal forest pathogen.</title>
        <authorList>
            <person name="Olson A."/>
            <person name="Aerts A."/>
            <person name="Asiegbu F."/>
            <person name="Belbahri L."/>
            <person name="Bouzid O."/>
            <person name="Broberg A."/>
            <person name="Canback B."/>
            <person name="Coutinho P.M."/>
            <person name="Cullen D."/>
            <person name="Dalman K."/>
            <person name="Deflorio G."/>
            <person name="van Diepen L.T."/>
            <person name="Dunand C."/>
            <person name="Duplessis S."/>
            <person name="Durling M."/>
            <person name="Gonthier P."/>
            <person name="Grimwood J."/>
            <person name="Fossdal C.G."/>
            <person name="Hansson D."/>
            <person name="Henrissat B."/>
            <person name="Hietala A."/>
            <person name="Himmelstrand K."/>
            <person name="Hoffmeister D."/>
            <person name="Hogberg N."/>
            <person name="James T.Y."/>
            <person name="Karlsson M."/>
            <person name="Kohler A."/>
            <person name="Kues U."/>
            <person name="Lee Y.H."/>
            <person name="Lin Y.C."/>
            <person name="Lind M."/>
            <person name="Lindquist E."/>
            <person name="Lombard V."/>
            <person name="Lucas S."/>
            <person name="Lunden K."/>
            <person name="Morin E."/>
            <person name="Murat C."/>
            <person name="Park J."/>
            <person name="Raffaello T."/>
            <person name="Rouze P."/>
            <person name="Salamov A."/>
            <person name="Schmutz J."/>
            <person name="Solheim H."/>
            <person name="Stahlberg J."/>
            <person name="Velez H."/>
            <person name="de Vries R.P."/>
            <person name="Wiebenga A."/>
            <person name="Woodward S."/>
            <person name="Yakovlev I."/>
            <person name="Garbelotto M."/>
            <person name="Martin F."/>
            <person name="Grigoriev I.V."/>
            <person name="Stenlid J."/>
        </authorList>
    </citation>
    <scope>NUCLEOTIDE SEQUENCE [LARGE SCALE GENOMIC DNA]</scope>
    <source>
        <strain evidence="2 3">TC 32-1</strain>
    </source>
</reference>
<dbReference type="EMBL" id="KI925457">
    <property type="protein sequence ID" value="ETW82554.1"/>
    <property type="molecule type" value="Genomic_DNA"/>
</dbReference>
<feature type="compositionally biased region" description="Basic and acidic residues" evidence="1">
    <location>
        <begin position="473"/>
        <end position="485"/>
    </location>
</feature>
<dbReference type="KEGG" id="hir:HETIRDRAFT_426187"/>
<gene>
    <name evidence="2" type="ORF">HETIRDRAFT_426187</name>
</gene>
<keyword evidence="3" id="KW-1185">Reference proteome</keyword>
<feature type="region of interest" description="Disordered" evidence="1">
    <location>
        <begin position="142"/>
        <end position="173"/>
    </location>
</feature>
<feature type="region of interest" description="Disordered" evidence="1">
    <location>
        <begin position="461"/>
        <end position="496"/>
    </location>
</feature>
<dbReference type="InParanoid" id="W4K9X5"/>
<evidence type="ECO:0000256" key="1">
    <source>
        <dbReference type="SAM" id="MobiDB-lite"/>
    </source>
</evidence>